<organism evidence="2 3">
    <name type="scientific">Dyella marensis</name>
    <dbReference type="NCBI Taxonomy" id="500610"/>
    <lineage>
        <taxon>Bacteria</taxon>
        <taxon>Pseudomonadati</taxon>
        <taxon>Pseudomonadota</taxon>
        <taxon>Gammaproteobacteria</taxon>
        <taxon>Lysobacterales</taxon>
        <taxon>Rhodanobacteraceae</taxon>
        <taxon>Dyella</taxon>
    </lineage>
</organism>
<proteinExistence type="predicted"/>
<protein>
    <submittedName>
        <fullName evidence="2">Pertussis toxin, subunit 1</fullName>
    </submittedName>
</protein>
<gene>
    <name evidence="2" type="ORF">SAMN02799615_00777</name>
</gene>
<dbReference type="SUPFAM" id="SSF56399">
    <property type="entry name" value="ADP-ribosylation"/>
    <property type="match status" value="1"/>
</dbReference>
<name>A0A1I1ZNY6_9GAMM</name>
<feature type="region of interest" description="Disordered" evidence="1">
    <location>
        <begin position="215"/>
        <end position="263"/>
    </location>
</feature>
<dbReference type="Proteomes" id="UP000199477">
    <property type="component" value="Unassembled WGS sequence"/>
</dbReference>
<reference evidence="3" key="1">
    <citation type="submission" date="2016-10" db="EMBL/GenBank/DDBJ databases">
        <authorList>
            <person name="Varghese N."/>
            <person name="Submissions S."/>
        </authorList>
    </citation>
    <scope>NUCLEOTIDE SEQUENCE [LARGE SCALE GENOMIC DNA]</scope>
    <source>
        <strain evidence="3">UNC178MFTsu3.1</strain>
    </source>
</reference>
<dbReference type="EMBL" id="FONH01000002">
    <property type="protein sequence ID" value="SFE33534.1"/>
    <property type="molecule type" value="Genomic_DNA"/>
</dbReference>
<accession>A0A1I1ZNY6</accession>
<dbReference type="GO" id="GO:0003950">
    <property type="term" value="F:NAD+ poly-ADP-ribosyltransferase activity"/>
    <property type="evidence" value="ECO:0007669"/>
    <property type="project" value="InterPro"/>
</dbReference>
<dbReference type="RefSeq" id="WP_026636617.1">
    <property type="nucleotide sequence ID" value="NZ_FONH01000002.1"/>
</dbReference>
<evidence type="ECO:0000313" key="2">
    <source>
        <dbReference type="EMBL" id="SFE33534.1"/>
    </source>
</evidence>
<keyword evidence="3" id="KW-1185">Reference proteome</keyword>
<dbReference type="Gene3D" id="3.90.210.10">
    <property type="entry name" value="Heat-Labile Enterotoxin, subunit A"/>
    <property type="match status" value="1"/>
</dbReference>
<dbReference type="InterPro" id="IPR003898">
    <property type="entry name" value="Borpert_toxA"/>
</dbReference>
<dbReference type="Pfam" id="PF02917">
    <property type="entry name" value="Pertussis_S1"/>
    <property type="match status" value="1"/>
</dbReference>
<evidence type="ECO:0000313" key="3">
    <source>
        <dbReference type="Proteomes" id="UP000199477"/>
    </source>
</evidence>
<feature type="region of interest" description="Disordered" evidence="1">
    <location>
        <begin position="278"/>
        <end position="301"/>
    </location>
</feature>
<dbReference type="STRING" id="500610.SAMN02799615_00777"/>
<dbReference type="AlphaFoldDB" id="A0A1I1ZNY6"/>
<evidence type="ECO:0000256" key="1">
    <source>
        <dbReference type="SAM" id="MobiDB-lite"/>
    </source>
</evidence>
<sequence length="331" mass="36276">MQRSLSNNYLHLWLMALFAVVSMPCLAQPKFVYRVDTRPPEEIFTSGFTTRGTNLDLRRYMSNSIFVRSRGPANNPGFIATTEYRAAALRISESTMFQRGLERVYIYRIRANNDFYDLNLSVRHLREVSHAAGCAEDANVCTDWLQEVSRGITFMSESALQSTFVSDRSIPANMIASVDVLEATGVVRIVDHAMQQRRLNLALIETIDNHHYIDADTRANPNPYTAPEPVTSASSSACRPPMPPTGDDESGSGPAGPSCEGDLVAVAGPSGYMHPGLFPDCPSSSHKRSLQAPDCTPPPTINLSKLRRAMRVLIATDDLQSASGGQGHGEL</sequence>
<dbReference type="GO" id="GO:0005576">
    <property type="term" value="C:extracellular region"/>
    <property type="evidence" value="ECO:0007669"/>
    <property type="project" value="InterPro"/>
</dbReference>